<reference evidence="3" key="1">
    <citation type="submission" date="2025-08" db="UniProtKB">
        <authorList>
            <consortium name="RefSeq"/>
        </authorList>
    </citation>
    <scope>IDENTIFICATION</scope>
    <source>
        <tissue evidence="3">Muscle</tissue>
    </source>
</reference>
<accession>A0A7R5KZC3</accession>
<protein>
    <submittedName>
        <fullName evidence="3">Uncharacterized protein LOC113983696 isoform X2</fullName>
    </submittedName>
</protein>
<evidence type="ECO:0000313" key="3">
    <source>
        <dbReference type="RefSeq" id="XP_039242362.1"/>
    </source>
</evidence>
<keyword evidence="2" id="KW-1185">Reference proteome</keyword>
<sequence length="208" mass="22803">MRRRRAGPGPGRCGSSRTARGTRGCPRPGRPDPEWEGPVSATGPRIWPAWPPTAAAALGAKEENAEALQCQPSAPKLWLLLSPDHEPLEPDEDRACQGDLCASAGILEFLQTPNTTHSVCIHVPTPPGLGSLTFPHLLCLWVPHSLEDCYSLITDLYNPCNTALTGKRDSILRQKVGSQSLHFHCNDSMDFTLCPELQRRKCLYNFSP</sequence>
<proteinExistence type="predicted"/>
<dbReference type="RefSeq" id="XP_039242362.1">
    <property type="nucleotide sequence ID" value="XM_039386428.1"/>
</dbReference>
<feature type="compositionally biased region" description="Low complexity" evidence="1">
    <location>
        <begin position="13"/>
        <end position="27"/>
    </location>
</feature>
<dbReference type="AlphaFoldDB" id="A0A7R5KZC3"/>
<organism evidence="2 3">
    <name type="scientific">Pipra filicauda</name>
    <name type="common">Wire-tailed manakin</name>
    <dbReference type="NCBI Taxonomy" id="649802"/>
    <lineage>
        <taxon>Eukaryota</taxon>
        <taxon>Metazoa</taxon>
        <taxon>Chordata</taxon>
        <taxon>Craniata</taxon>
        <taxon>Vertebrata</taxon>
        <taxon>Euteleostomi</taxon>
        <taxon>Archelosauria</taxon>
        <taxon>Archosauria</taxon>
        <taxon>Dinosauria</taxon>
        <taxon>Saurischia</taxon>
        <taxon>Theropoda</taxon>
        <taxon>Coelurosauria</taxon>
        <taxon>Aves</taxon>
        <taxon>Neognathae</taxon>
        <taxon>Neoaves</taxon>
        <taxon>Telluraves</taxon>
        <taxon>Australaves</taxon>
        <taxon>Passeriformes</taxon>
        <taxon>Pipridae</taxon>
        <taxon>Pipra</taxon>
    </lineage>
</organism>
<evidence type="ECO:0000313" key="2">
    <source>
        <dbReference type="Proteomes" id="UP000504627"/>
    </source>
</evidence>
<name>A0A7R5KZC3_9PASS</name>
<evidence type="ECO:0000256" key="1">
    <source>
        <dbReference type="SAM" id="MobiDB-lite"/>
    </source>
</evidence>
<feature type="region of interest" description="Disordered" evidence="1">
    <location>
        <begin position="1"/>
        <end position="45"/>
    </location>
</feature>
<dbReference type="Proteomes" id="UP000504627">
    <property type="component" value="Unplaced"/>
</dbReference>
<dbReference type="GeneID" id="113983696"/>
<gene>
    <name evidence="3" type="primary">LOC113983696</name>
</gene>